<dbReference type="SUPFAM" id="SSF47226">
    <property type="entry name" value="Histidine-containing phosphotransfer domain, HPT domain"/>
    <property type="match status" value="1"/>
</dbReference>
<evidence type="ECO:0000313" key="1">
    <source>
        <dbReference type="EMBL" id="MBO0329939.1"/>
    </source>
</evidence>
<dbReference type="Proteomes" id="UP000664163">
    <property type="component" value="Unassembled WGS sequence"/>
</dbReference>
<gene>
    <name evidence="1" type="ORF">J0X13_05225</name>
</gene>
<reference evidence="1 2" key="1">
    <citation type="submission" date="2021-03" db="EMBL/GenBank/DDBJ databases">
        <title>Muricauda sp. CAU 1631 isolated from Incheon.</title>
        <authorList>
            <person name="Kim W."/>
        </authorList>
    </citation>
    <scope>NUCLEOTIDE SEQUENCE [LARGE SCALE GENOMIC DNA]</scope>
    <source>
        <strain evidence="1 2">CAU 1631</strain>
    </source>
</reference>
<comment type="caution">
    <text evidence="1">The sequence shown here is derived from an EMBL/GenBank/DDBJ whole genome shotgun (WGS) entry which is preliminary data.</text>
</comment>
<name>A0ABS3EUL2_9FLAO</name>
<dbReference type="RefSeq" id="WP_207070381.1">
    <property type="nucleotide sequence ID" value="NZ_JAFLND010000001.1"/>
</dbReference>
<keyword evidence="2" id="KW-1185">Reference proteome</keyword>
<proteinExistence type="predicted"/>
<dbReference type="Gene3D" id="1.20.120.160">
    <property type="entry name" value="HPT domain"/>
    <property type="match status" value="1"/>
</dbReference>
<dbReference type="EMBL" id="JAFLND010000001">
    <property type="protein sequence ID" value="MBO0329939.1"/>
    <property type="molecule type" value="Genomic_DNA"/>
</dbReference>
<dbReference type="InterPro" id="IPR036641">
    <property type="entry name" value="HPT_dom_sf"/>
</dbReference>
<sequence>MINNLYSNKLRTRELLTYLEKLEIGLSSFSYEELGVVEAGELKKSFEVFKIGLENKVFGVSEMKQLESIYKKVGIQSLDTKDSDQNCSGKLLSLIQALEGTPLSKDQQEIVEELKKLVQQTAEKDQGQRKDTERMSDFEFIEKSLQAGFSSQSVDLQPVLEDCMGQMELLEELVRMFKQNIFEFIGSAKVNLINENFAELELSCQKIIPSLRMMKAFGLLEVIQQVSRLCKTDKDVKHLNFLYDQFLQEYPRIQEQIDFEMEIFRTM</sequence>
<organism evidence="1 2">
    <name type="scientific">[Muricauda] lutisoli</name>
    <dbReference type="NCBI Taxonomy" id="2816035"/>
    <lineage>
        <taxon>Bacteria</taxon>
        <taxon>Pseudomonadati</taxon>
        <taxon>Bacteroidota</taxon>
        <taxon>Flavobacteriia</taxon>
        <taxon>Flavobacteriales</taxon>
        <taxon>Flavobacteriaceae</taxon>
        <taxon>Allomuricauda</taxon>
    </lineage>
</organism>
<evidence type="ECO:0000313" key="2">
    <source>
        <dbReference type="Proteomes" id="UP000664163"/>
    </source>
</evidence>
<protein>
    <submittedName>
        <fullName evidence="1">Uncharacterized protein</fullName>
    </submittedName>
</protein>
<accession>A0ABS3EUL2</accession>